<evidence type="ECO:0000313" key="3">
    <source>
        <dbReference type="Proteomes" id="UP000032545"/>
    </source>
</evidence>
<feature type="region of interest" description="Disordered" evidence="1">
    <location>
        <begin position="32"/>
        <end position="149"/>
    </location>
</feature>
<protein>
    <submittedName>
        <fullName evidence="2">Uncharacterized protein</fullName>
    </submittedName>
</protein>
<dbReference type="Proteomes" id="UP000032545">
    <property type="component" value="Unassembled WGS sequence"/>
</dbReference>
<dbReference type="RefSeq" id="WP_044885887.1">
    <property type="nucleotide sequence ID" value="NZ_JYFN01000024.1"/>
</dbReference>
<comment type="caution">
    <text evidence="2">The sequence shown here is derived from an EMBL/GenBank/DDBJ whole genome shotgun (WGS) entry which is preliminary data.</text>
</comment>
<name>A0A0D8BDZ9_9ACTN</name>
<accession>A0A0D8BDZ9</accession>
<evidence type="ECO:0000313" key="2">
    <source>
        <dbReference type="EMBL" id="KJE22411.1"/>
    </source>
</evidence>
<feature type="compositionally biased region" description="Basic residues" evidence="1">
    <location>
        <begin position="140"/>
        <end position="149"/>
    </location>
</feature>
<gene>
    <name evidence="2" type="ORF">FF36_03283</name>
</gene>
<organism evidence="2 3">
    <name type="scientific">Frankia torreyi</name>
    <dbReference type="NCBI Taxonomy" id="1856"/>
    <lineage>
        <taxon>Bacteria</taxon>
        <taxon>Bacillati</taxon>
        <taxon>Actinomycetota</taxon>
        <taxon>Actinomycetes</taxon>
        <taxon>Frankiales</taxon>
        <taxon>Frankiaceae</taxon>
        <taxon>Frankia</taxon>
    </lineage>
</organism>
<dbReference type="EMBL" id="JYFN01000024">
    <property type="protein sequence ID" value="KJE22411.1"/>
    <property type="molecule type" value="Genomic_DNA"/>
</dbReference>
<dbReference type="PATRIC" id="fig|1502723.3.peg.2701"/>
<keyword evidence="3" id="KW-1185">Reference proteome</keyword>
<reference evidence="2 3" key="2">
    <citation type="journal article" date="2016" name="Genome Announc.">
        <title>Permanent Draft Genome Sequences for Two Variants of Frankia sp. Strain CpI1, the First Frankia Strain Isolated from Root Nodules of Comptonia peregrina.</title>
        <authorList>
            <person name="Oshone R."/>
            <person name="Hurst S.G.IV."/>
            <person name="Abebe-Akele F."/>
            <person name="Simpson S."/>
            <person name="Morris K."/>
            <person name="Thomas W.K."/>
            <person name="Tisa L.S."/>
        </authorList>
    </citation>
    <scope>NUCLEOTIDE SEQUENCE [LARGE SCALE GENOMIC DNA]</scope>
    <source>
        <strain evidence="3">CpI1-S</strain>
    </source>
</reference>
<dbReference type="AlphaFoldDB" id="A0A0D8BDZ9"/>
<evidence type="ECO:0000256" key="1">
    <source>
        <dbReference type="SAM" id="MobiDB-lite"/>
    </source>
</evidence>
<feature type="compositionally biased region" description="Low complexity" evidence="1">
    <location>
        <begin position="99"/>
        <end position="139"/>
    </location>
</feature>
<proteinExistence type="predicted"/>
<sequence>MSVRRLRAAADGSGAVAIPIVVRRSVPESETPLIATSSIHPFSAPRTARTQPRRELPPPTTRPFRIPDFAQPAAEASAHPISATQVASVVFQAPPADPTPAATAQDATMRDATMQDATAQDADQPAAPNRRRPTAAPARHNQRRRRPTR</sequence>
<reference evidence="3" key="1">
    <citation type="submission" date="2015-02" db="EMBL/GenBank/DDBJ databases">
        <title>Draft Genome of Frankia sp. CpI1-S.</title>
        <authorList>
            <person name="Oshone R.T."/>
            <person name="Ngom M."/>
            <person name="Ghodhbane-Gtari F."/>
            <person name="Gtari M."/>
            <person name="Morris K."/>
            <person name="Thomas K."/>
            <person name="Sen A."/>
            <person name="Tisa L.S."/>
        </authorList>
    </citation>
    <scope>NUCLEOTIDE SEQUENCE [LARGE SCALE GENOMIC DNA]</scope>
    <source>
        <strain evidence="3">CpI1-S</strain>
    </source>
</reference>